<reference evidence="11" key="1">
    <citation type="submission" date="2015-01" db="EMBL/GenBank/DDBJ databases">
        <authorList>
            <person name="Aksoy S."/>
            <person name="Warren W."/>
            <person name="Wilson R.K."/>
        </authorList>
    </citation>
    <scope>NUCLEOTIDE SEQUENCE [LARGE SCALE GENOMIC DNA]</scope>
    <source>
        <strain evidence="11">IAEA</strain>
    </source>
</reference>
<evidence type="ECO:0000256" key="4">
    <source>
        <dbReference type="ARBA" id="ARBA00022840"/>
    </source>
</evidence>
<reference evidence="10" key="2">
    <citation type="submission" date="2020-05" db="UniProtKB">
        <authorList>
            <consortium name="EnsemblMetazoa"/>
        </authorList>
    </citation>
    <scope>IDENTIFICATION</scope>
    <source>
        <strain evidence="10">IAEA</strain>
    </source>
</reference>
<feature type="domain" description="Kinesin motor" evidence="9">
    <location>
        <begin position="1"/>
        <end position="70"/>
    </location>
</feature>
<proteinExistence type="inferred from homology"/>
<evidence type="ECO:0000313" key="11">
    <source>
        <dbReference type="Proteomes" id="UP000092460"/>
    </source>
</evidence>
<dbReference type="EMBL" id="JXJN01015013">
    <property type="status" value="NOT_ANNOTATED_CDS"/>
    <property type="molecule type" value="Genomic_DNA"/>
</dbReference>
<dbReference type="GO" id="GO:0005524">
    <property type="term" value="F:ATP binding"/>
    <property type="evidence" value="ECO:0007669"/>
    <property type="project" value="UniProtKB-KW"/>
</dbReference>
<dbReference type="GO" id="GO:0005634">
    <property type="term" value="C:nucleus"/>
    <property type="evidence" value="ECO:0007669"/>
    <property type="project" value="TreeGrafter"/>
</dbReference>
<comment type="similarity">
    <text evidence="7">Belongs to the TRAFAC class myosin-kinesin ATPase superfamily. Kinesin family.</text>
</comment>
<evidence type="ECO:0000259" key="9">
    <source>
        <dbReference type="PROSITE" id="PS50067"/>
    </source>
</evidence>
<dbReference type="Gene3D" id="1.20.58.1980">
    <property type="match status" value="1"/>
</dbReference>
<evidence type="ECO:0000313" key="10">
    <source>
        <dbReference type="EnsemblMetazoa" id="GPPI031374-PA"/>
    </source>
</evidence>
<dbReference type="PROSITE" id="PS50067">
    <property type="entry name" value="KINESIN_MOTOR_2"/>
    <property type="match status" value="1"/>
</dbReference>
<protein>
    <recommendedName>
        <fullName evidence="9">Kinesin motor domain-containing protein</fullName>
    </recommendedName>
</protein>
<dbReference type="SUPFAM" id="SSF52540">
    <property type="entry name" value="P-loop containing nucleoside triphosphate hydrolases"/>
    <property type="match status" value="1"/>
</dbReference>
<evidence type="ECO:0000256" key="1">
    <source>
        <dbReference type="ARBA" id="ARBA00004245"/>
    </source>
</evidence>
<comment type="subcellular location">
    <subcellularLocation>
        <location evidence="1">Cytoplasm</location>
        <location evidence="1">Cytoskeleton</location>
    </subcellularLocation>
</comment>
<dbReference type="GO" id="GO:0005871">
    <property type="term" value="C:kinesin complex"/>
    <property type="evidence" value="ECO:0007669"/>
    <property type="project" value="TreeGrafter"/>
</dbReference>
<keyword evidence="8" id="KW-0175">Coiled coil</keyword>
<evidence type="ECO:0000256" key="6">
    <source>
        <dbReference type="ARBA" id="ARBA00023212"/>
    </source>
</evidence>
<keyword evidence="6" id="KW-0206">Cytoskeleton</keyword>
<keyword evidence="6" id="KW-0963">Cytoplasm</keyword>
<dbReference type="Proteomes" id="UP000092460">
    <property type="component" value="Unassembled WGS sequence"/>
</dbReference>
<evidence type="ECO:0000256" key="5">
    <source>
        <dbReference type="ARBA" id="ARBA00023175"/>
    </source>
</evidence>
<comment type="caution">
    <text evidence="7">Lacks conserved residue(s) required for the propagation of feature annotation.</text>
</comment>
<accession>A0A1B0BIN0</accession>
<sequence length="137" mass="15738">MVLGRCLDATSAAGNKPGRIPFRESKLTMLLQTALQGREKLTMVVNLTPLDKYYEENSNVLNFASIARNIIFKSSIAFKNHTRYSNFMGDIRYDIEEVDKAKDEYIQDLAEENARLHEELQSLRAQLEEQEQILHSS</sequence>
<feature type="coiled-coil region" evidence="8">
    <location>
        <begin position="95"/>
        <end position="133"/>
    </location>
</feature>
<dbReference type="GO" id="GO:0007018">
    <property type="term" value="P:microtubule-based movement"/>
    <property type="evidence" value="ECO:0007669"/>
    <property type="project" value="InterPro"/>
</dbReference>
<keyword evidence="5" id="KW-0505">Motor protein</keyword>
<keyword evidence="4" id="KW-0067">ATP-binding</keyword>
<dbReference type="EnsemblMetazoa" id="GPPI031374-RA">
    <property type="protein sequence ID" value="GPPI031374-PA"/>
    <property type="gene ID" value="GPPI031374"/>
</dbReference>
<keyword evidence="11" id="KW-1185">Reference proteome</keyword>
<name>A0A1B0BIN0_9MUSC</name>
<dbReference type="InterPro" id="IPR001752">
    <property type="entry name" value="Kinesin_motor_dom"/>
</dbReference>
<dbReference type="GO" id="GO:0008017">
    <property type="term" value="F:microtubule binding"/>
    <property type="evidence" value="ECO:0007669"/>
    <property type="project" value="InterPro"/>
</dbReference>
<dbReference type="STRING" id="67801.A0A1B0BIN0"/>
<dbReference type="GO" id="GO:0005874">
    <property type="term" value="C:microtubule"/>
    <property type="evidence" value="ECO:0007669"/>
    <property type="project" value="UniProtKB-KW"/>
</dbReference>
<dbReference type="Pfam" id="PF00225">
    <property type="entry name" value="Kinesin"/>
    <property type="match status" value="1"/>
</dbReference>
<dbReference type="GO" id="GO:0003777">
    <property type="term" value="F:microtubule motor activity"/>
    <property type="evidence" value="ECO:0007669"/>
    <property type="project" value="InterPro"/>
</dbReference>
<dbReference type="AlphaFoldDB" id="A0A1B0BIN0"/>
<organism evidence="10 11">
    <name type="scientific">Glossina palpalis gambiensis</name>
    <dbReference type="NCBI Taxonomy" id="67801"/>
    <lineage>
        <taxon>Eukaryota</taxon>
        <taxon>Metazoa</taxon>
        <taxon>Ecdysozoa</taxon>
        <taxon>Arthropoda</taxon>
        <taxon>Hexapoda</taxon>
        <taxon>Insecta</taxon>
        <taxon>Pterygota</taxon>
        <taxon>Neoptera</taxon>
        <taxon>Endopterygota</taxon>
        <taxon>Diptera</taxon>
        <taxon>Brachycera</taxon>
        <taxon>Muscomorpha</taxon>
        <taxon>Hippoboscoidea</taxon>
        <taxon>Glossinidae</taxon>
        <taxon>Glossina</taxon>
    </lineage>
</organism>
<dbReference type="PANTHER" id="PTHR24115">
    <property type="entry name" value="KINESIN-RELATED"/>
    <property type="match status" value="1"/>
</dbReference>
<keyword evidence="3" id="KW-0547">Nucleotide-binding</keyword>
<dbReference type="InterPro" id="IPR027417">
    <property type="entry name" value="P-loop_NTPase"/>
</dbReference>
<keyword evidence="2" id="KW-0493">Microtubule</keyword>
<evidence type="ECO:0000256" key="3">
    <source>
        <dbReference type="ARBA" id="ARBA00022741"/>
    </source>
</evidence>
<dbReference type="GO" id="GO:0016887">
    <property type="term" value="F:ATP hydrolysis activity"/>
    <property type="evidence" value="ECO:0007669"/>
    <property type="project" value="TreeGrafter"/>
</dbReference>
<evidence type="ECO:0000256" key="7">
    <source>
        <dbReference type="PROSITE-ProRule" id="PRU00283"/>
    </source>
</evidence>
<evidence type="ECO:0000256" key="2">
    <source>
        <dbReference type="ARBA" id="ARBA00022701"/>
    </source>
</evidence>
<dbReference type="InterPro" id="IPR027640">
    <property type="entry name" value="Kinesin-like_fam"/>
</dbReference>
<dbReference type="VEuPathDB" id="VectorBase:GPPI031374"/>
<evidence type="ECO:0000256" key="8">
    <source>
        <dbReference type="SAM" id="Coils"/>
    </source>
</evidence>
<dbReference type="PANTHER" id="PTHR24115:SF1008">
    <property type="entry name" value="KINESIN-LIKE PROTEIN SUBITO"/>
    <property type="match status" value="1"/>
</dbReference>